<evidence type="ECO:0000313" key="2">
    <source>
        <dbReference type="EMBL" id="ORX62959.1"/>
    </source>
</evidence>
<protein>
    <submittedName>
        <fullName evidence="2">Uncharacterized protein</fullName>
    </submittedName>
</protein>
<dbReference type="AlphaFoldDB" id="A0A1X2GXY2"/>
<organism evidence="2 3">
    <name type="scientific">Hesseltinella vesiculosa</name>
    <dbReference type="NCBI Taxonomy" id="101127"/>
    <lineage>
        <taxon>Eukaryota</taxon>
        <taxon>Fungi</taxon>
        <taxon>Fungi incertae sedis</taxon>
        <taxon>Mucoromycota</taxon>
        <taxon>Mucoromycotina</taxon>
        <taxon>Mucoromycetes</taxon>
        <taxon>Mucorales</taxon>
        <taxon>Cunninghamellaceae</taxon>
        <taxon>Hesseltinella</taxon>
    </lineage>
</organism>
<gene>
    <name evidence="2" type="ORF">DM01DRAFT_1009028</name>
</gene>
<dbReference type="Proteomes" id="UP000242146">
    <property type="component" value="Unassembled WGS sequence"/>
</dbReference>
<dbReference type="OrthoDB" id="2236902at2759"/>
<proteinExistence type="predicted"/>
<name>A0A1X2GXY2_9FUNG</name>
<reference evidence="2 3" key="1">
    <citation type="submission" date="2016-07" db="EMBL/GenBank/DDBJ databases">
        <title>Pervasive Adenine N6-methylation of Active Genes in Fungi.</title>
        <authorList>
            <consortium name="DOE Joint Genome Institute"/>
            <person name="Mondo S.J."/>
            <person name="Dannebaum R.O."/>
            <person name="Kuo R.C."/>
            <person name="Labutti K."/>
            <person name="Haridas S."/>
            <person name="Kuo A."/>
            <person name="Salamov A."/>
            <person name="Ahrendt S.R."/>
            <person name="Lipzen A."/>
            <person name="Sullivan W."/>
            <person name="Andreopoulos W.B."/>
            <person name="Clum A."/>
            <person name="Lindquist E."/>
            <person name="Daum C."/>
            <person name="Ramamoorthy G.K."/>
            <person name="Gryganskyi A."/>
            <person name="Culley D."/>
            <person name="Magnuson J.K."/>
            <person name="James T.Y."/>
            <person name="O'Malley M.A."/>
            <person name="Stajich J.E."/>
            <person name="Spatafora J.W."/>
            <person name="Visel A."/>
            <person name="Grigoriev I.V."/>
        </authorList>
    </citation>
    <scope>NUCLEOTIDE SEQUENCE [LARGE SCALE GENOMIC DNA]</scope>
    <source>
        <strain evidence="2 3">NRRL 3301</strain>
    </source>
</reference>
<comment type="caution">
    <text evidence="2">The sequence shown here is derived from an EMBL/GenBank/DDBJ whole genome shotgun (WGS) entry which is preliminary data.</text>
</comment>
<evidence type="ECO:0000256" key="1">
    <source>
        <dbReference type="SAM" id="MobiDB-lite"/>
    </source>
</evidence>
<sequence>MACATLENPKSIKMLYRVSRVLMPIDKDTRDAMMCKMESFCDATIRQAIKITNCVHDNSPDAKRRLDAYCDDLIQFSRTFKRRYLSNDTSNPVTPMRMTPSPPPSTHSPDLEFVLESRNKSTGRFSWVRCYEAGKKQNLFSRYTSHLYLKEAFTKKNL</sequence>
<evidence type="ECO:0000313" key="3">
    <source>
        <dbReference type="Proteomes" id="UP000242146"/>
    </source>
</evidence>
<dbReference type="EMBL" id="MCGT01000001">
    <property type="protein sequence ID" value="ORX62959.1"/>
    <property type="molecule type" value="Genomic_DNA"/>
</dbReference>
<feature type="region of interest" description="Disordered" evidence="1">
    <location>
        <begin position="89"/>
        <end position="108"/>
    </location>
</feature>
<keyword evidence="3" id="KW-1185">Reference proteome</keyword>
<accession>A0A1X2GXY2</accession>